<accession>A0A1M6JYJ8</accession>
<organism evidence="1 2">
    <name type="scientific">Anaerotignum lactatifermentans DSM 14214</name>
    <dbReference type="NCBI Taxonomy" id="1121323"/>
    <lineage>
        <taxon>Bacteria</taxon>
        <taxon>Bacillati</taxon>
        <taxon>Bacillota</taxon>
        <taxon>Clostridia</taxon>
        <taxon>Lachnospirales</taxon>
        <taxon>Anaerotignaceae</taxon>
        <taxon>Anaerotignum</taxon>
    </lineage>
</organism>
<dbReference type="RefSeq" id="WP_072847948.1">
    <property type="nucleotide sequence ID" value="NZ_FRAH01000003.1"/>
</dbReference>
<evidence type="ECO:0000313" key="1">
    <source>
        <dbReference type="EMBL" id="SHJ51799.1"/>
    </source>
</evidence>
<sequence length="84" mass="9566">MFTSFNSVELITVSSLEEQTKLRNLLTQGGVEHMVSVKDPHQTSGFFPVPDPETMMTQLMAYTFYVHKKQLQQAISLLEQEGFV</sequence>
<keyword evidence="2" id="KW-1185">Reference proteome</keyword>
<dbReference type="OrthoDB" id="2112301at2"/>
<dbReference type="Proteomes" id="UP000183975">
    <property type="component" value="Unassembled WGS sequence"/>
</dbReference>
<gene>
    <name evidence="1" type="ORF">SAMN02745138_00008</name>
</gene>
<evidence type="ECO:0008006" key="3">
    <source>
        <dbReference type="Google" id="ProtNLM"/>
    </source>
</evidence>
<proteinExistence type="predicted"/>
<protein>
    <recommendedName>
        <fullName evidence="3">Signal transducing protein</fullName>
    </recommendedName>
</protein>
<dbReference type="EMBL" id="FRAH01000003">
    <property type="protein sequence ID" value="SHJ51799.1"/>
    <property type="molecule type" value="Genomic_DNA"/>
</dbReference>
<dbReference type="AlphaFoldDB" id="A0A1M6JYJ8"/>
<reference evidence="1 2" key="1">
    <citation type="submission" date="2016-11" db="EMBL/GenBank/DDBJ databases">
        <authorList>
            <person name="Jaros S."/>
            <person name="Januszkiewicz K."/>
            <person name="Wedrychowicz H."/>
        </authorList>
    </citation>
    <scope>NUCLEOTIDE SEQUENCE [LARGE SCALE GENOMIC DNA]</scope>
    <source>
        <strain evidence="1 2">DSM 14214</strain>
    </source>
</reference>
<name>A0A1M6JYJ8_9FIRM</name>
<evidence type="ECO:0000313" key="2">
    <source>
        <dbReference type="Proteomes" id="UP000183975"/>
    </source>
</evidence>